<reference evidence="2" key="1">
    <citation type="submission" date="2020-10" db="EMBL/GenBank/DDBJ databases">
        <authorList>
            <person name="Gilroy R."/>
        </authorList>
    </citation>
    <scope>NUCLEOTIDE SEQUENCE</scope>
    <source>
        <strain evidence="2">CHK195-26880</strain>
    </source>
</reference>
<reference evidence="2" key="2">
    <citation type="journal article" date="2021" name="PeerJ">
        <title>Extensive microbial diversity within the chicken gut microbiome revealed by metagenomics and culture.</title>
        <authorList>
            <person name="Gilroy R."/>
            <person name="Ravi A."/>
            <person name="Getino M."/>
            <person name="Pursley I."/>
            <person name="Horton D.L."/>
            <person name="Alikhan N.F."/>
            <person name="Baker D."/>
            <person name="Gharbi K."/>
            <person name="Hall N."/>
            <person name="Watson M."/>
            <person name="Adriaenssens E.M."/>
            <person name="Foster-Nyarko E."/>
            <person name="Jarju S."/>
            <person name="Secka A."/>
            <person name="Antonio M."/>
            <person name="Oren A."/>
            <person name="Chaudhuri R.R."/>
            <person name="La Ragione R."/>
            <person name="Hildebrand F."/>
            <person name="Pallen M.J."/>
        </authorList>
    </citation>
    <scope>NUCLEOTIDE SEQUENCE</scope>
    <source>
        <strain evidence="2">CHK195-26880</strain>
    </source>
</reference>
<dbReference type="PANTHER" id="PTHR40067">
    <property type="entry name" value="UPF0297 PROTEIN YRZL"/>
    <property type="match status" value="1"/>
</dbReference>
<evidence type="ECO:0000313" key="3">
    <source>
        <dbReference type="Proteomes" id="UP000886833"/>
    </source>
</evidence>
<dbReference type="Pfam" id="PF06135">
    <property type="entry name" value="IreB"/>
    <property type="match status" value="1"/>
</dbReference>
<dbReference type="EMBL" id="DVKQ01000088">
    <property type="protein sequence ID" value="HIT38164.1"/>
    <property type="molecule type" value="Genomic_DNA"/>
</dbReference>
<dbReference type="InterPro" id="IPR009309">
    <property type="entry name" value="IreB"/>
</dbReference>
<protein>
    <submittedName>
        <fullName evidence="2">IreB family regulatory phosphoprotein</fullName>
    </submittedName>
</protein>
<evidence type="ECO:0000313" key="2">
    <source>
        <dbReference type="EMBL" id="HIT38164.1"/>
    </source>
</evidence>
<organism evidence="2 3">
    <name type="scientific">Candidatus Onthousia faecipullorum</name>
    <dbReference type="NCBI Taxonomy" id="2840887"/>
    <lineage>
        <taxon>Bacteria</taxon>
        <taxon>Bacillati</taxon>
        <taxon>Bacillota</taxon>
        <taxon>Bacilli</taxon>
        <taxon>Candidatus Onthousia</taxon>
    </lineage>
</organism>
<gene>
    <name evidence="2" type="ORF">IAB59_06800</name>
</gene>
<evidence type="ECO:0000256" key="1">
    <source>
        <dbReference type="ARBA" id="ARBA00010888"/>
    </source>
</evidence>
<name>A0A9D1GDG9_9FIRM</name>
<accession>A0A9D1GDG9</accession>
<dbReference type="NCBIfam" id="NF003997">
    <property type="entry name" value="PRK05473.1"/>
    <property type="match status" value="1"/>
</dbReference>
<comment type="similarity">
    <text evidence="1">Belongs to the UPF0297 family.</text>
</comment>
<dbReference type="AlphaFoldDB" id="A0A9D1GDG9"/>
<comment type="caution">
    <text evidence="2">The sequence shown here is derived from an EMBL/GenBank/DDBJ whole genome shotgun (WGS) entry which is preliminary data.</text>
</comment>
<proteinExistence type="inferred from homology"/>
<dbReference type="Proteomes" id="UP000886833">
    <property type="component" value="Unassembled WGS sequence"/>
</dbReference>
<sequence>MDDKTRLFKIVSNDQAKVHKTLLEVYNSLKERGYNPIDQIVGYLISGDLGYISSYQDARSKIKTIDRSKIIEVLLTSMLNK</sequence>
<dbReference type="PANTHER" id="PTHR40067:SF1">
    <property type="entry name" value="UPF0297 PROTEIN YRZL"/>
    <property type="match status" value="1"/>
</dbReference>